<keyword evidence="5" id="KW-1185">Reference proteome</keyword>
<reference evidence="4 5" key="1">
    <citation type="submission" date="2024-10" db="EMBL/GenBank/DDBJ databases">
        <authorList>
            <person name="Kim D."/>
        </authorList>
    </citation>
    <scope>NUCLEOTIDE SEQUENCE [LARGE SCALE GENOMIC DNA]</scope>
    <source>
        <strain evidence="4">Taebaek</strain>
    </source>
</reference>
<comment type="caution">
    <text evidence="4">The sequence shown here is derived from an EMBL/GenBank/DDBJ whole genome shotgun (WGS) entry which is preliminary data.</text>
</comment>
<comment type="similarity">
    <text evidence="1 2">Belongs to the DXO/Dom3Z family.</text>
</comment>
<keyword evidence="2" id="KW-0694">RNA-binding</keyword>
<dbReference type="GO" id="GO:0000166">
    <property type="term" value="F:nucleotide binding"/>
    <property type="evidence" value="ECO:0007669"/>
    <property type="project" value="UniProtKB-KW"/>
</dbReference>
<dbReference type="EC" id="3.6.1.-" evidence="2"/>
<comment type="subcellular location">
    <subcellularLocation>
        <location evidence="2">Nucleus</location>
    </subcellularLocation>
</comment>
<keyword evidence="2" id="KW-0378">Hydrolase</keyword>
<evidence type="ECO:0000256" key="1">
    <source>
        <dbReference type="ARBA" id="ARBA00006562"/>
    </source>
</evidence>
<gene>
    <name evidence="4" type="ORF">niasHS_007556</name>
</gene>
<dbReference type="InterPro" id="IPR013961">
    <property type="entry name" value="RAI1"/>
</dbReference>
<dbReference type="GO" id="GO:0005634">
    <property type="term" value="C:nucleus"/>
    <property type="evidence" value="ECO:0007669"/>
    <property type="project" value="UniProtKB-SubCell"/>
</dbReference>
<organism evidence="4 5">
    <name type="scientific">Heterodera schachtii</name>
    <name type="common">Sugarbeet cyst nematode worm</name>
    <name type="synonym">Tylenchus schachtii</name>
    <dbReference type="NCBI Taxonomy" id="97005"/>
    <lineage>
        <taxon>Eukaryota</taxon>
        <taxon>Metazoa</taxon>
        <taxon>Ecdysozoa</taxon>
        <taxon>Nematoda</taxon>
        <taxon>Chromadorea</taxon>
        <taxon>Rhabditida</taxon>
        <taxon>Tylenchina</taxon>
        <taxon>Tylenchomorpha</taxon>
        <taxon>Tylenchoidea</taxon>
        <taxon>Heteroderidae</taxon>
        <taxon>Heteroderinae</taxon>
        <taxon>Heterodera</taxon>
    </lineage>
</organism>
<keyword evidence="2" id="KW-0539">Nucleus</keyword>
<comment type="function">
    <text evidence="2">Decapping enzyme for NAD-capped RNAs: specifically hydrolyzes the nicotinamide adenine dinucleotide (NAD) cap from a subset of RNAs by removing the entire NAD moiety from the 5'-end of an NAD-capped RNA.</text>
</comment>
<dbReference type="Proteomes" id="UP001620645">
    <property type="component" value="Unassembled WGS sequence"/>
</dbReference>
<evidence type="ECO:0000256" key="2">
    <source>
        <dbReference type="RuleBase" id="RU367113"/>
    </source>
</evidence>
<dbReference type="InterPro" id="IPR039039">
    <property type="entry name" value="RAI1-like_fam"/>
</dbReference>
<dbReference type="GO" id="GO:0046872">
    <property type="term" value="F:metal ion binding"/>
    <property type="evidence" value="ECO:0007669"/>
    <property type="project" value="UniProtKB-KW"/>
</dbReference>
<evidence type="ECO:0000313" key="4">
    <source>
        <dbReference type="EMBL" id="KAL3095457.1"/>
    </source>
</evidence>
<name>A0ABD2JXY0_HETSC</name>
<proteinExistence type="inferred from homology"/>
<dbReference type="PANTHER" id="PTHR12395:SF9">
    <property type="entry name" value="DECAPPING AND EXORIBONUCLEASE PROTEIN"/>
    <property type="match status" value="1"/>
</dbReference>
<dbReference type="GO" id="GO:0016787">
    <property type="term" value="F:hydrolase activity"/>
    <property type="evidence" value="ECO:0007669"/>
    <property type="project" value="UniProtKB-KW"/>
</dbReference>
<keyword evidence="2" id="KW-0540">Nuclease</keyword>
<keyword evidence="2" id="KW-0547">Nucleotide-binding</keyword>
<dbReference type="EMBL" id="JBICCN010000083">
    <property type="protein sequence ID" value="KAL3095457.1"/>
    <property type="molecule type" value="Genomic_DNA"/>
</dbReference>
<accession>A0ABD2JXY0</accession>
<evidence type="ECO:0000259" key="3">
    <source>
        <dbReference type="Pfam" id="PF08652"/>
    </source>
</evidence>
<dbReference type="GO" id="GO:0003723">
    <property type="term" value="F:RNA binding"/>
    <property type="evidence" value="ECO:0007669"/>
    <property type="project" value="UniProtKB-KW"/>
</dbReference>
<dbReference type="Pfam" id="PF08652">
    <property type="entry name" value="RAI1"/>
    <property type="match status" value="1"/>
</dbReference>
<dbReference type="GO" id="GO:0004518">
    <property type="term" value="F:nuclease activity"/>
    <property type="evidence" value="ECO:0007669"/>
    <property type="project" value="UniProtKB-KW"/>
</dbReference>
<sequence length="364" mass="41891">MSEPIDYLSTDFHYNGKAIFSAKQLGVFSYDSKKGHLEMGCSNLKYVYEGFMNRKLNIDLTQGIHQQIEKWRSESLDKVFDWLLNSYDEGTSLEEALNGCEFVSRRGPMSRIAISPYIWQSLNDKSQKLACVKYNDVIFIREFTRPDGEDDKSNWNTFVQKASFAGRKFEQLITMDEPEGGEPDTTAPVDPNPELDGIFKANLIVEGRSLNIFYGCEFDALRASDGKFIELKTQLKFVGFGKYFTFKALSWYFQSFLIGIDTLVVGIRDDNFKLTHVEYYPLENLQSFFKKSGIDTNKCLLFLHRFLSTVKKELNGLPEGSILVTERLKNTDQFVFSTIDVGDEMGQAEYAVISKEFREHNWTH</sequence>
<keyword evidence="2" id="KW-0479">Metal-binding</keyword>
<evidence type="ECO:0000313" key="5">
    <source>
        <dbReference type="Proteomes" id="UP001620645"/>
    </source>
</evidence>
<dbReference type="PANTHER" id="PTHR12395">
    <property type="entry name" value="DOM-3 RELATED"/>
    <property type="match status" value="1"/>
</dbReference>
<comment type="cofactor">
    <cofactor evidence="2">
        <name>a divalent metal cation</name>
        <dbReference type="ChEBI" id="CHEBI:60240"/>
    </cofactor>
</comment>
<protein>
    <recommendedName>
        <fullName evidence="2">Decapping nuclease</fullName>
        <ecNumber evidence="2">3.6.1.-</ecNumber>
    </recommendedName>
</protein>
<feature type="domain" description="RAI1-like" evidence="3">
    <location>
        <begin position="23"/>
        <end position="357"/>
    </location>
</feature>
<dbReference type="AlphaFoldDB" id="A0ABD2JXY0"/>